<keyword evidence="4" id="KW-1185">Reference proteome</keyword>
<evidence type="ECO:0000256" key="2">
    <source>
        <dbReference type="SAM" id="SignalP"/>
    </source>
</evidence>
<protein>
    <recommendedName>
        <fullName evidence="5">Histidine acid phosphatase</fullName>
    </recommendedName>
</protein>
<feature type="signal peptide" evidence="2">
    <location>
        <begin position="1"/>
        <end position="19"/>
    </location>
</feature>
<dbReference type="Proteomes" id="UP001303046">
    <property type="component" value="Unassembled WGS sequence"/>
</dbReference>
<gene>
    <name evidence="3" type="primary">Necator_chrIV.g15744</name>
    <name evidence="3" type="ORF">RB195_002449</name>
</gene>
<dbReference type="SUPFAM" id="SSF53254">
    <property type="entry name" value="Phosphoglycerate mutase-like"/>
    <property type="match status" value="1"/>
</dbReference>
<dbReference type="InterPro" id="IPR000560">
    <property type="entry name" value="His_Pase_clade-2"/>
</dbReference>
<evidence type="ECO:0000256" key="1">
    <source>
        <dbReference type="ARBA" id="ARBA00005375"/>
    </source>
</evidence>
<dbReference type="EMBL" id="JAVFWL010000004">
    <property type="protein sequence ID" value="KAK6750482.1"/>
    <property type="molecule type" value="Genomic_DNA"/>
</dbReference>
<accession>A0ABR1DJ40</accession>
<evidence type="ECO:0008006" key="5">
    <source>
        <dbReference type="Google" id="ProtNLM"/>
    </source>
</evidence>
<comment type="similarity">
    <text evidence="1">Belongs to the histidine acid phosphatase family.</text>
</comment>
<dbReference type="PANTHER" id="PTHR11567:SF29">
    <property type="entry name" value="ACID PHOSPHATASE FAMILY"/>
    <property type="match status" value="1"/>
</dbReference>
<name>A0ABR1DJ40_NECAM</name>
<comment type="caution">
    <text evidence="3">The sequence shown here is derived from an EMBL/GenBank/DDBJ whole genome shotgun (WGS) entry which is preliminary data.</text>
</comment>
<evidence type="ECO:0000313" key="4">
    <source>
        <dbReference type="Proteomes" id="UP001303046"/>
    </source>
</evidence>
<dbReference type="Pfam" id="PF00328">
    <property type="entry name" value="His_Phos_2"/>
    <property type="match status" value="1"/>
</dbReference>
<sequence length="423" mass="47579">MSISLVRVPLLWFMIGTIASELPSESVKIDPHTVLVLFGTRHGNRNPGVFLDENPRTWGFEGDTELTSIGKRQAFGLGKELKRFVGKLVSENYNRSEANYYSSSANRCQMTLQVALAGLHKPVGWADWDVSRDLIWSPVPYTIDDPMLRMYSLKECKKNEEVWKPIDSDSLPSLVDAKKRSAALLDYIGAKTGWNMSSLSRAADFADNLIEIDMYNASYPAWVVNPTLKGYDEKRLIKEALEFAEVHQIACTNYQPCRELMSGVWLEHILNTIADVQNGKGPHLVGYASHNEITLAVMKMLGIVKDELTTSAGFVLEFRMKPVPSLRLLNHDPIPIDDHVIYKAELIPELADKTDVDGFLSLEDFKGRISYKAFSDWKTYCGSSTGCSVEIPPIPNYMELHSSARISYLIHSVIFVLSLYIMS</sequence>
<proteinExistence type="inferred from homology"/>
<organism evidence="3 4">
    <name type="scientific">Necator americanus</name>
    <name type="common">Human hookworm</name>
    <dbReference type="NCBI Taxonomy" id="51031"/>
    <lineage>
        <taxon>Eukaryota</taxon>
        <taxon>Metazoa</taxon>
        <taxon>Ecdysozoa</taxon>
        <taxon>Nematoda</taxon>
        <taxon>Chromadorea</taxon>
        <taxon>Rhabditida</taxon>
        <taxon>Rhabditina</taxon>
        <taxon>Rhabditomorpha</taxon>
        <taxon>Strongyloidea</taxon>
        <taxon>Ancylostomatidae</taxon>
        <taxon>Bunostominae</taxon>
        <taxon>Necator</taxon>
    </lineage>
</organism>
<feature type="chain" id="PRO_5045244757" description="Histidine acid phosphatase" evidence="2">
    <location>
        <begin position="20"/>
        <end position="423"/>
    </location>
</feature>
<dbReference type="CDD" id="cd07061">
    <property type="entry name" value="HP_HAP_like"/>
    <property type="match status" value="1"/>
</dbReference>
<dbReference type="PANTHER" id="PTHR11567">
    <property type="entry name" value="ACID PHOSPHATASE-RELATED"/>
    <property type="match status" value="1"/>
</dbReference>
<dbReference type="InterPro" id="IPR029033">
    <property type="entry name" value="His_PPase_superfam"/>
</dbReference>
<evidence type="ECO:0000313" key="3">
    <source>
        <dbReference type="EMBL" id="KAK6750482.1"/>
    </source>
</evidence>
<dbReference type="Gene3D" id="3.40.50.1240">
    <property type="entry name" value="Phosphoglycerate mutase-like"/>
    <property type="match status" value="1"/>
</dbReference>
<dbReference type="InterPro" id="IPR050645">
    <property type="entry name" value="Histidine_acid_phosphatase"/>
</dbReference>
<reference evidence="3 4" key="1">
    <citation type="submission" date="2023-08" db="EMBL/GenBank/DDBJ databases">
        <title>A Necator americanus chromosomal reference genome.</title>
        <authorList>
            <person name="Ilik V."/>
            <person name="Petrzelkova K.J."/>
            <person name="Pardy F."/>
            <person name="Fuh T."/>
            <person name="Niatou-Singa F.S."/>
            <person name="Gouil Q."/>
            <person name="Baker L."/>
            <person name="Ritchie M.E."/>
            <person name="Jex A.R."/>
            <person name="Gazzola D."/>
            <person name="Li H."/>
            <person name="Toshio Fujiwara R."/>
            <person name="Zhan B."/>
            <person name="Aroian R.V."/>
            <person name="Pafco B."/>
            <person name="Schwarz E.M."/>
        </authorList>
    </citation>
    <scope>NUCLEOTIDE SEQUENCE [LARGE SCALE GENOMIC DNA]</scope>
    <source>
        <strain evidence="3 4">Aroian</strain>
        <tissue evidence="3">Whole animal</tissue>
    </source>
</reference>
<keyword evidence="2" id="KW-0732">Signal</keyword>